<dbReference type="GO" id="GO:0003700">
    <property type="term" value="F:DNA-binding transcription factor activity"/>
    <property type="evidence" value="ECO:0007669"/>
    <property type="project" value="InterPro"/>
</dbReference>
<keyword evidence="4" id="KW-0804">Transcription</keyword>
<dbReference type="AlphaFoldDB" id="A0A0F5FMY9"/>
<dbReference type="SUPFAM" id="SSF46689">
    <property type="entry name" value="Homeodomain-like"/>
    <property type="match status" value="2"/>
</dbReference>
<sequence>MLAQLLDHGHDIRVLGLPKAPVPLHCMAISTGYEQRRNEVYSWDGTQRGTAPFVIVQHTLVGEGRLDFSGVRHRLRPGDTMIVTLPHAHRYWLERGGEWEYFWLVLNGREALRLARDIIAAHGPVLRPDAAIVDRLAASCLTLLDKSMTSPGAASLSAYGAMVALYDHAFAAADRPEPDLSPALRRVIAHIENNIAEPLHVERLAGLAELSRAHFVRQFTAAMGMPPSRFVWLRRMERIERLLVATDLGIAAIATATGFAGPNYLAKAFRRHAGQAPLEYRTSARLSFD</sequence>
<evidence type="ECO:0000313" key="7">
    <source>
        <dbReference type="Proteomes" id="UP000033649"/>
    </source>
</evidence>
<feature type="domain" description="HTH araC/xylS-type" evidence="5">
    <location>
        <begin position="185"/>
        <end position="283"/>
    </location>
</feature>
<dbReference type="InterPro" id="IPR003313">
    <property type="entry name" value="AraC-bd"/>
</dbReference>
<evidence type="ECO:0000256" key="1">
    <source>
        <dbReference type="ARBA" id="ARBA00023015"/>
    </source>
</evidence>
<dbReference type="SUPFAM" id="SSF51215">
    <property type="entry name" value="Regulatory protein AraC"/>
    <property type="match status" value="1"/>
</dbReference>
<keyword evidence="3" id="KW-0010">Activator</keyword>
<dbReference type="Pfam" id="PF02311">
    <property type="entry name" value="AraC_binding"/>
    <property type="match status" value="1"/>
</dbReference>
<dbReference type="PROSITE" id="PS00041">
    <property type="entry name" value="HTH_ARAC_FAMILY_1"/>
    <property type="match status" value="1"/>
</dbReference>
<dbReference type="Gene3D" id="1.10.10.60">
    <property type="entry name" value="Homeodomain-like"/>
    <property type="match status" value="1"/>
</dbReference>
<evidence type="ECO:0000256" key="2">
    <source>
        <dbReference type="ARBA" id="ARBA00023125"/>
    </source>
</evidence>
<evidence type="ECO:0000313" key="6">
    <source>
        <dbReference type="EMBL" id="KKB09940.1"/>
    </source>
</evidence>
<name>A0A0F5FMY9_9HYPH</name>
<keyword evidence="1" id="KW-0805">Transcription regulation</keyword>
<dbReference type="Proteomes" id="UP000033649">
    <property type="component" value="Unassembled WGS sequence"/>
</dbReference>
<dbReference type="OrthoDB" id="9803764at2"/>
<dbReference type="RefSeq" id="WP_046104631.1">
    <property type="nucleotide sequence ID" value="NZ_JZEY01000054.1"/>
</dbReference>
<dbReference type="PATRIC" id="fig|429727.3.peg.1857"/>
<dbReference type="EMBL" id="JZEY01000054">
    <property type="protein sequence ID" value="KKB09940.1"/>
    <property type="molecule type" value="Genomic_DNA"/>
</dbReference>
<accession>A0A0F5FMY9</accession>
<dbReference type="InterPro" id="IPR037923">
    <property type="entry name" value="HTH-like"/>
</dbReference>
<organism evidence="6 7">
    <name type="scientific">Devosia chinhatensis</name>
    <dbReference type="NCBI Taxonomy" id="429727"/>
    <lineage>
        <taxon>Bacteria</taxon>
        <taxon>Pseudomonadati</taxon>
        <taxon>Pseudomonadota</taxon>
        <taxon>Alphaproteobacteria</taxon>
        <taxon>Hyphomicrobiales</taxon>
        <taxon>Devosiaceae</taxon>
        <taxon>Devosia</taxon>
    </lineage>
</organism>
<evidence type="ECO:0000256" key="3">
    <source>
        <dbReference type="ARBA" id="ARBA00023159"/>
    </source>
</evidence>
<dbReference type="PANTHER" id="PTHR46796">
    <property type="entry name" value="HTH-TYPE TRANSCRIPTIONAL ACTIVATOR RHAS-RELATED"/>
    <property type="match status" value="1"/>
</dbReference>
<proteinExistence type="predicted"/>
<comment type="caution">
    <text evidence="6">The sequence shown here is derived from an EMBL/GenBank/DDBJ whole genome shotgun (WGS) entry which is preliminary data.</text>
</comment>
<gene>
    <name evidence="6" type="ORF">VE26_09005</name>
</gene>
<protein>
    <recommendedName>
        <fullName evidence="5">HTH araC/xylS-type domain-containing protein</fullName>
    </recommendedName>
</protein>
<dbReference type="STRING" id="429727.VE26_09005"/>
<dbReference type="InterPro" id="IPR050204">
    <property type="entry name" value="AraC_XylS_family_regulators"/>
</dbReference>
<dbReference type="InterPro" id="IPR018062">
    <property type="entry name" value="HTH_AraC-typ_CS"/>
</dbReference>
<dbReference type="InterPro" id="IPR009057">
    <property type="entry name" value="Homeodomain-like_sf"/>
</dbReference>
<dbReference type="InterPro" id="IPR018060">
    <property type="entry name" value="HTH_AraC"/>
</dbReference>
<reference evidence="6 7" key="1">
    <citation type="submission" date="2015-03" db="EMBL/GenBank/DDBJ databases">
        <authorList>
            <person name="Hassan Y."/>
            <person name="Lepp D."/>
            <person name="Li X.-Z."/>
            <person name="Zhou T."/>
        </authorList>
    </citation>
    <scope>NUCLEOTIDE SEQUENCE [LARGE SCALE GENOMIC DNA]</scope>
    <source>
        <strain evidence="6 7">IPL18</strain>
    </source>
</reference>
<keyword evidence="2" id="KW-0238">DNA-binding</keyword>
<keyword evidence="7" id="KW-1185">Reference proteome</keyword>
<dbReference type="PROSITE" id="PS01124">
    <property type="entry name" value="HTH_ARAC_FAMILY_2"/>
    <property type="match status" value="1"/>
</dbReference>
<evidence type="ECO:0000259" key="5">
    <source>
        <dbReference type="PROSITE" id="PS01124"/>
    </source>
</evidence>
<evidence type="ECO:0000256" key="4">
    <source>
        <dbReference type="ARBA" id="ARBA00023163"/>
    </source>
</evidence>
<dbReference type="Pfam" id="PF12833">
    <property type="entry name" value="HTH_18"/>
    <property type="match status" value="1"/>
</dbReference>
<dbReference type="GO" id="GO:0043565">
    <property type="term" value="F:sequence-specific DNA binding"/>
    <property type="evidence" value="ECO:0007669"/>
    <property type="project" value="InterPro"/>
</dbReference>
<dbReference type="SMART" id="SM00342">
    <property type="entry name" value="HTH_ARAC"/>
    <property type="match status" value="1"/>
</dbReference>